<reference evidence="2" key="1">
    <citation type="submission" date="2014-09" db="EMBL/GenBank/DDBJ databases">
        <authorList>
            <person name="Magalhaes I.L.F."/>
            <person name="Oliveira U."/>
            <person name="Santos F.R."/>
            <person name="Vidigal T.H.D.A."/>
            <person name="Brescovit A.D."/>
            <person name="Santos A.J."/>
        </authorList>
    </citation>
    <scope>NUCLEOTIDE SEQUENCE</scope>
    <source>
        <tissue evidence="2">Shoot tissue taken approximately 20 cm above the soil surface</tissue>
    </source>
</reference>
<dbReference type="EMBL" id="GBRH01281444">
    <property type="protein sequence ID" value="JAD16451.1"/>
    <property type="molecule type" value="Transcribed_RNA"/>
</dbReference>
<dbReference type="AlphaFoldDB" id="A0A0A8XRH9"/>
<name>A0A0A8XRH9_ARUDO</name>
<feature type="compositionally biased region" description="Basic residues" evidence="1">
    <location>
        <begin position="43"/>
        <end position="57"/>
    </location>
</feature>
<proteinExistence type="predicted"/>
<sequence>MAARKRRAPLSVSLGMGGGRGTGNIPPRRHITSCRRQEEEPGKRRRNQPSQKPRGHTPKKEGKFRAVLQKQKKDLGGSVGMCQILTRANPWGQGDTRSDDRLRENRGSISLASGGARPYQNSAPRRCSSTKPPTANHQKRYLFVDTEHTAGLKRTRTSKKRSFEHKRKTETDPSKGERRGATE</sequence>
<reference evidence="2" key="2">
    <citation type="journal article" date="2015" name="Data Brief">
        <title>Shoot transcriptome of the giant reed, Arundo donax.</title>
        <authorList>
            <person name="Barrero R.A."/>
            <person name="Guerrero F.D."/>
            <person name="Moolhuijzen P."/>
            <person name="Goolsby J.A."/>
            <person name="Tidwell J."/>
            <person name="Bellgard S.E."/>
            <person name="Bellgard M.I."/>
        </authorList>
    </citation>
    <scope>NUCLEOTIDE SEQUENCE</scope>
    <source>
        <tissue evidence="2">Shoot tissue taken approximately 20 cm above the soil surface</tissue>
    </source>
</reference>
<evidence type="ECO:0000256" key="1">
    <source>
        <dbReference type="SAM" id="MobiDB-lite"/>
    </source>
</evidence>
<feature type="compositionally biased region" description="Basic and acidic residues" evidence="1">
    <location>
        <begin position="167"/>
        <end position="183"/>
    </location>
</feature>
<accession>A0A0A8XRH9</accession>
<evidence type="ECO:0000313" key="2">
    <source>
        <dbReference type="EMBL" id="JAD16451.1"/>
    </source>
</evidence>
<feature type="compositionally biased region" description="Basic residues" evidence="1">
    <location>
        <begin position="151"/>
        <end position="166"/>
    </location>
</feature>
<feature type="region of interest" description="Disordered" evidence="1">
    <location>
        <begin position="85"/>
        <end position="183"/>
    </location>
</feature>
<feature type="compositionally biased region" description="Polar residues" evidence="1">
    <location>
        <begin position="119"/>
        <end position="136"/>
    </location>
</feature>
<organism evidence="2">
    <name type="scientific">Arundo donax</name>
    <name type="common">Giant reed</name>
    <name type="synonym">Donax arundinaceus</name>
    <dbReference type="NCBI Taxonomy" id="35708"/>
    <lineage>
        <taxon>Eukaryota</taxon>
        <taxon>Viridiplantae</taxon>
        <taxon>Streptophyta</taxon>
        <taxon>Embryophyta</taxon>
        <taxon>Tracheophyta</taxon>
        <taxon>Spermatophyta</taxon>
        <taxon>Magnoliopsida</taxon>
        <taxon>Liliopsida</taxon>
        <taxon>Poales</taxon>
        <taxon>Poaceae</taxon>
        <taxon>PACMAD clade</taxon>
        <taxon>Arundinoideae</taxon>
        <taxon>Arundineae</taxon>
        <taxon>Arundo</taxon>
    </lineage>
</organism>
<feature type="region of interest" description="Disordered" evidence="1">
    <location>
        <begin position="1"/>
        <end position="65"/>
    </location>
</feature>
<protein>
    <submittedName>
        <fullName evidence="2">Uncharacterized protein</fullName>
    </submittedName>
</protein>
<feature type="compositionally biased region" description="Basic and acidic residues" evidence="1">
    <location>
        <begin position="96"/>
        <end position="106"/>
    </location>
</feature>